<dbReference type="EMBL" id="FPJW01000012">
    <property type="protein sequence ID" value="SFX74473.1"/>
    <property type="molecule type" value="Genomic_DNA"/>
</dbReference>
<dbReference type="Gene3D" id="3.40.630.30">
    <property type="match status" value="1"/>
</dbReference>
<evidence type="ECO:0000256" key="3">
    <source>
        <dbReference type="ARBA" id="ARBA00022679"/>
    </source>
</evidence>
<comment type="function">
    <text evidence="9">Catalyzes the formation of N(4)-acetylcytidine (ac(4)C) at the wobble position of tRNA(Met), by using acetyl-CoA as an acetyl donor and ATP (or GTP).</text>
</comment>
<dbReference type="PANTHER" id="PTHR10925:SF5">
    <property type="entry name" value="RNA CYTIDINE ACETYLTRANSFERASE"/>
    <property type="match status" value="1"/>
</dbReference>
<dbReference type="InterPro" id="IPR016181">
    <property type="entry name" value="Acyl_CoA_acyltransferase"/>
</dbReference>
<feature type="binding site" evidence="9">
    <location>
        <position position="359"/>
    </location>
    <ligand>
        <name>ATP</name>
        <dbReference type="ChEBI" id="CHEBI:30616"/>
    </ligand>
</feature>
<dbReference type="InterPro" id="IPR027417">
    <property type="entry name" value="P-loop_NTPase"/>
</dbReference>
<dbReference type="SUPFAM" id="SSF55729">
    <property type="entry name" value="Acyl-CoA N-acyltransferases (Nat)"/>
    <property type="match status" value="1"/>
</dbReference>
<evidence type="ECO:0000259" key="11">
    <source>
        <dbReference type="Pfam" id="PF08351"/>
    </source>
</evidence>
<dbReference type="InterPro" id="IPR007807">
    <property type="entry name" value="TcmA/NAT10_helicase"/>
</dbReference>
<keyword evidence="4 9" id="KW-0819">tRNA processing</keyword>
<dbReference type="AlphaFoldDB" id="A0A1K1ZK00"/>
<evidence type="ECO:0000256" key="2">
    <source>
        <dbReference type="ARBA" id="ARBA00022555"/>
    </source>
</evidence>
<evidence type="ECO:0000313" key="13">
    <source>
        <dbReference type="EMBL" id="SFX74473.1"/>
    </source>
</evidence>
<dbReference type="Pfam" id="PF08351">
    <property type="entry name" value="TmcA_N"/>
    <property type="match status" value="1"/>
</dbReference>
<keyword evidence="1 9" id="KW-0963">Cytoplasm</keyword>
<sequence length="710" mass="78493">MPSETTLINWLQDLEKRRFRQLLWLRGDAGWCRAAALQWLARMQQLQDDSLKGCWVQAVTPAGELPDLPTGVELLPASRARHRLGSEQQVLVFDAFTGLHPDALGALSGTLQAGGLLLLLTPEPWSSQPDPDYRRLAHWPYEPEQLSCHFLQRCEHLLLAADVPRWSQSQGQQGNWWQLPAVAAASASGHWPLGAASEDQARLVQQLLEWVGQKPVVPVVVTANRGRGKSGALGLLLRALALHEPQKKLLITAPSREASDAVFARLQDLPPERTAQIGFVAPDALLQTLPTADLLLVDEAAALPVPVLQQLLQHYPRSVFATTQQGYEGNGRGFALRFTRHLDQQAPGWLSLTLRQPLRWAALDPLERLTDRLLLLDAEVVDPAPDSITSIQIQWLDRQQLLADESLLSQVFGLLVLAHYRTTPDDFRQLLDAPDLQLACAWQDQHPVGLVLVQQEGGFDAELAAAIFMGQRRPQGHLLAQSLTFHGGFVQAAQLHWWRVQRILVHPLLQGRGIGLALLDFVQQQAQQNQGIDLLGSSFGVTESLLAFWSKAGYASARVGITRDQASGEHTLQVVKGLTEAGQALQQALQQRLAETLPELLPLALQQLPATVVAPLLAGLPLACEPLNAQDQQELQAYAVGHRPLALTRTALKRWLMLQLQQGLTAPSLYPWIQLLLQQQHETLLEQQLGCSGKKELDRCLRGQLKALLQ</sequence>
<gene>
    <name evidence="9" type="primary">tmcA</name>
    <name evidence="13" type="ORF">SAMN02745752_02721</name>
</gene>
<keyword evidence="8 9" id="KW-0012">Acyltransferase</keyword>
<dbReference type="InterPro" id="IPR000182">
    <property type="entry name" value="GNAT_dom"/>
</dbReference>
<evidence type="ECO:0000313" key="14">
    <source>
        <dbReference type="Proteomes" id="UP000182350"/>
    </source>
</evidence>
<dbReference type="Gene3D" id="3.40.50.11040">
    <property type="match status" value="1"/>
</dbReference>
<dbReference type="EC" id="2.3.1.193" evidence="9"/>
<evidence type="ECO:0000256" key="1">
    <source>
        <dbReference type="ARBA" id="ARBA00022490"/>
    </source>
</evidence>
<dbReference type="Proteomes" id="UP000182350">
    <property type="component" value="Unassembled WGS sequence"/>
</dbReference>
<accession>A0A1K1ZK00</accession>
<dbReference type="GO" id="GO:0005524">
    <property type="term" value="F:ATP binding"/>
    <property type="evidence" value="ECO:0007669"/>
    <property type="project" value="UniProtKB-UniRule"/>
</dbReference>
<feature type="domain" description="TcmA/NAT10 helicase" evidence="10">
    <location>
        <begin position="220"/>
        <end position="377"/>
    </location>
</feature>
<evidence type="ECO:0000259" key="12">
    <source>
        <dbReference type="Pfam" id="PF13718"/>
    </source>
</evidence>
<protein>
    <recommendedName>
        <fullName evidence="9">tRNA(Met) cytidine acetyltransferase TmcA</fullName>
        <ecNumber evidence="9">2.3.1.193</ecNumber>
    </recommendedName>
</protein>
<dbReference type="OrthoDB" id="5578851at2"/>
<keyword evidence="6 9" id="KW-0067">ATP-binding</keyword>
<evidence type="ECO:0000259" key="10">
    <source>
        <dbReference type="Pfam" id="PF05127"/>
    </source>
</evidence>
<proteinExistence type="inferred from homology"/>
<comment type="catalytic activity">
    <reaction evidence="9">
        <text>cytidine(34) in elongator tRNA(Met) + acetyl-CoA + ATP + H2O = N(4)-acetylcytidine(34) in elongator tRNA(Met) + ADP + phosphate + CoA + H(+)</text>
        <dbReference type="Rhea" id="RHEA:43788"/>
        <dbReference type="Rhea" id="RHEA-COMP:10693"/>
        <dbReference type="Rhea" id="RHEA-COMP:10694"/>
        <dbReference type="ChEBI" id="CHEBI:15377"/>
        <dbReference type="ChEBI" id="CHEBI:15378"/>
        <dbReference type="ChEBI" id="CHEBI:30616"/>
        <dbReference type="ChEBI" id="CHEBI:43474"/>
        <dbReference type="ChEBI" id="CHEBI:57287"/>
        <dbReference type="ChEBI" id="CHEBI:57288"/>
        <dbReference type="ChEBI" id="CHEBI:74900"/>
        <dbReference type="ChEBI" id="CHEBI:82748"/>
        <dbReference type="ChEBI" id="CHEBI:456216"/>
        <dbReference type="EC" id="2.3.1.193"/>
    </reaction>
</comment>
<dbReference type="GO" id="GO:0005737">
    <property type="term" value="C:cytoplasm"/>
    <property type="evidence" value="ECO:0007669"/>
    <property type="project" value="UniProtKB-SubCell"/>
</dbReference>
<dbReference type="GO" id="GO:1990883">
    <property type="term" value="F:18S rRNA cytidine N-acetyltransferase activity"/>
    <property type="evidence" value="ECO:0007669"/>
    <property type="project" value="TreeGrafter"/>
</dbReference>
<dbReference type="GO" id="GO:0051392">
    <property type="term" value="F:tRNA cytidine N4-acetyltransferase activity"/>
    <property type="evidence" value="ECO:0007669"/>
    <property type="project" value="UniProtKB-UniRule"/>
</dbReference>
<dbReference type="GO" id="GO:1904812">
    <property type="term" value="P:rRNA acetylation involved in maturation of SSU-rRNA"/>
    <property type="evidence" value="ECO:0007669"/>
    <property type="project" value="TreeGrafter"/>
</dbReference>
<dbReference type="InterPro" id="IPR013562">
    <property type="entry name" value="TmcA/NAT10_N"/>
</dbReference>
<dbReference type="STRING" id="1122209.SAMN02745752_02721"/>
<dbReference type="GO" id="GO:0051391">
    <property type="term" value="P:tRNA acetylation"/>
    <property type="evidence" value="ECO:0007669"/>
    <property type="project" value="UniProtKB-UniRule"/>
</dbReference>
<keyword evidence="3 9" id="KW-0808">Transferase</keyword>
<keyword evidence="5 9" id="KW-0547">Nucleotide-binding</keyword>
<dbReference type="SUPFAM" id="SSF52540">
    <property type="entry name" value="P-loop containing nucleoside triphosphate hydrolases"/>
    <property type="match status" value="1"/>
</dbReference>
<dbReference type="InterPro" id="IPR038321">
    <property type="entry name" value="TmcA_C_sf"/>
</dbReference>
<evidence type="ECO:0000256" key="5">
    <source>
        <dbReference type="ARBA" id="ARBA00022741"/>
    </source>
</evidence>
<organism evidence="13 14">
    <name type="scientific">Marinospirillum alkaliphilum DSM 21637</name>
    <dbReference type="NCBI Taxonomy" id="1122209"/>
    <lineage>
        <taxon>Bacteria</taxon>
        <taxon>Pseudomonadati</taxon>
        <taxon>Pseudomonadota</taxon>
        <taxon>Gammaproteobacteria</taxon>
        <taxon>Oceanospirillales</taxon>
        <taxon>Oceanospirillaceae</taxon>
        <taxon>Marinospirillum</taxon>
    </lineage>
</organism>
<feature type="domain" description="N-acetyltransferase" evidence="12">
    <location>
        <begin position="411"/>
        <end position="524"/>
    </location>
</feature>
<dbReference type="InterPro" id="IPR032672">
    <property type="entry name" value="TmcA/NAT10/Kre33"/>
</dbReference>
<dbReference type="Gene3D" id="3.40.50.300">
    <property type="entry name" value="P-loop containing nucleotide triphosphate hydrolases"/>
    <property type="match status" value="1"/>
</dbReference>
<comment type="similarity">
    <text evidence="9">Belongs to the TmcA family.</text>
</comment>
<name>A0A1K1ZK00_9GAMM</name>
<evidence type="ECO:0000256" key="4">
    <source>
        <dbReference type="ARBA" id="ARBA00022694"/>
    </source>
</evidence>
<feature type="domain" description="TmcA/NAT10 N-terminal" evidence="11">
    <location>
        <begin position="7"/>
        <end position="161"/>
    </location>
</feature>
<dbReference type="GO" id="GO:0000049">
    <property type="term" value="F:tRNA binding"/>
    <property type="evidence" value="ECO:0007669"/>
    <property type="project" value="UniProtKB-UniRule"/>
</dbReference>
<evidence type="ECO:0000256" key="6">
    <source>
        <dbReference type="ARBA" id="ARBA00022840"/>
    </source>
</evidence>
<dbReference type="Gene3D" id="1.20.120.890">
    <property type="entry name" value="tRNA(Met) cytidine acetyltransferase, tail domain"/>
    <property type="match status" value="1"/>
</dbReference>
<comment type="caution">
    <text evidence="9">Lacks conserved residue(s) required for the propagation of feature annotation.</text>
</comment>
<feature type="binding site" evidence="9">
    <location>
        <begin position="194"/>
        <end position="195"/>
    </location>
    <ligand>
        <name>ATP</name>
        <dbReference type="ChEBI" id="CHEBI:30616"/>
    </ligand>
</feature>
<dbReference type="InterPro" id="IPR024914">
    <property type="entry name" value="tRNA_acetyltr_TmcA"/>
</dbReference>
<keyword evidence="14" id="KW-1185">Reference proteome</keyword>
<keyword evidence="2 9" id="KW-0820">tRNA-binding</keyword>
<dbReference type="PANTHER" id="PTHR10925">
    <property type="entry name" value="N-ACETYLTRANSFERASE 10"/>
    <property type="match status" value="1"/>
</dbReference>
<dbReference type="Pfam" id="PF13718">
    <property type="entry name" value="GNAT_acetyltr_2"/>
    <property type="match status" value="1"/>
</dbReference>
<comment type="subcellular location">
    <subcellularLocation>
        <location evidence="9">Cytoplasm</location>
    </subcellularLocation>
</comment>
<dbReference type="RefSeq" id="WP_084662274.1">
    <property type="nucleotide sequence ID" value="NZ_FPJW01000012.1"/>
</dbReference>
<evidence type="ECO:0000256" key="8">
    <source>
        <dbReference type="ARBA" id="ARBA00023315"/>
    </source>
</evidence>
<reference evidence="13 14" key="1">
    <citation type="submission" date="2016-11" db="EMBL/GenBank/DDBJ databases">
        <authorList>
            <person name="Jaros S."/>
            <person name="Januszkiewicz K."/>
            <person name="Wedrychowicz H."/>
        </authorList>
    </citation>
    <scope>NUCLEOTIDE SEQUENCE [LARGE SCALE GENOMIC DNA]</scope>
    <source>
        <strain evidence="13 14">DSM 21637</strain>
    </source>
</reference>
<dbReference type="GO" id="GO:0002101">
    <property type="term" value="P:tRNA wobble cytosine modification"/>
    <property type="evidence" value="ECO:0007669"/>
    <property type="project" value="UniProtKB-UniRule"/>
</dbReference>
<dbReference type="Pfam" id="PF05127">
    <property type="entry name" value="NAT10_TcmA_helicase"/>
    <property type="match status" value="1"/>
</dbReference>
<keyword evidence="7 9" id="KW-0694">RNA-binding</keyword>
<feature type="binding site" evidence="9">
    <location>
        <position position="200"/>
    </location>
    <ligand>
        <name>ATP</name>
        <dbReference type="ChEBI" id="CHEBI:30616"/>
    </ligand>
</feature>
<evidence type="ECO:0000256" key="7">
    <source>
        <dbReference type="ARBA" id="ARBA00022884"/>
    </source>
</evidence>
<dbReference type="HAMAP" id="MF_01886">
    <property type="entry name" value="tRNA_acetyltr_TmcA"/>
    <property type="match status" value="1"/>
</dbReference>
<evidence type="ECO:0000256" key="9">
    <source>
        <dbReference type="HAMAP-Rule" id="MF_01886"/>
    </source>
</evidence>